<accession>A0A7G9WL92</accession>
<feature type="domain" description="Xylose isomerase-like TIM barrel" evidence="1">
    <location>
        <begin position="7"/>
        <end position="243"/>
    </location>
</feature>
<dbReference type="SUPFAM" id="SSF51658">
    <property type="entry name" value="Xylose isomerase-like"/>
    <property type="match status" value="1"/>
</dbReference>
<proteinExistence type="predicted"/>
<evidence type="ECO:0000259" key="1">
    <source>
        <dbReference type="Pfam" id="PF01261"/>
    </source>
</evidence>
<evidence type="ECO:0000313" key="2">
    <source>
        <dbReference type="EMBL" id="QNO19454.1"/>
    </source>
</evidence>
<protein>
    <submittedName>
        <fullName evidence="2">Sugar phosphate isomerase/epimerase</fullName>
    </submittedName>
</protein>
<dbReference type="KEGG" id="caml:H6X83_07240"/>
<dbReference type="EMBL" id="CP060696">
    <property type="protein sequence ID" value="QNO19454.1"/>
    <property type="molecule type" value="Genomic_DNA"/>
</dbReference>
<dbReference type="PANTHER" id="PTHR12110">
    <property type="entry name" value="HYDROXYPYRUVATE ISOMERASE"/>
    <property type="match status" value="1"/>
</dbReference>
<dbReference type="InterPro" id="IPR013022">
    <property type="entry name" value="Xyl_isomerase-like_TIM-brl"/>
</dbReference>
<dbReference type="Pfam" id="PF01261">
    <property type="entry name" value="AP_endonuc_2"/>
    <property type="match status" value="1"/>
</dbReference>
<dbReference type="GO" id="GO:0016853">
    <property type="term" value="F:isomerase activity"/>
    <property type="evidence" value="ECO:0007669"/>
    <property type="project" value="UniProtKB-KW"/>
</dbReference>
<dbReference type="PANTHER" id="PTHR12110:SF41">
    <property type="entry name" value="INOSOSE DEHYDRATASE"/>
    <property type="match status" value="1"/>
</dbReference>
<organism evidence="2 3">
    <name type="scientific">Caproicibacterium amylolyticum</name>
    <dbReference type="NCBI Taxonomy" id="2766537"/>
    <lineage>
        <taxon>Bacteria</taxon>
        <taxon>Bacillati</taxon>
        <taxon>Bacillota</taxon>
        <taxon>Clostridia</taxon>
        <taxon>Eubacteriales</taxon>
        <taxon>Oscillospiraceae</taxon>
        <taxon>Caproicibacterium</taxon>
    </lineage>
</organism>
<dbReference type="AlphaFoldDB" id="A0A7G9WL92"/>
<reference evidence="2 3" key="1">
    <citation type="submission" date="2020-08" db="EMBL/GenBank/DDBJ databases">
        <authorList>
            <person name="Ren C."/>
            <person name="Gu Y."/>
            <person name="Xu Y."/>
        </authorList>
    </citation>
    <scope>NUCLEOTIDE SEQUENCE [LARGE SCALE GENOMIC DNA]</scope>
    <source>
        <strain evidence="2 3">LBM18003</strain>
    </source>
</reference>
<gene>
    <name evidence="2" type="ORF">H6X83_07240</name>
</gene>
<name>A0A7G9WL92_9FIRM</name>
<keyword evidence="3" id="KW-1185">Reference proteome</keyword>
<keyword evidence="2" id="KW-0413">Isomerase</keyword>
<sequence>MLEKSLAKLLKLGFRHFEFFINTFSELEPSYVKSLAHMLQEYHATVKSVHPFTSGYESLLLFSGYERRFEDTLEFYKHYFEAADLLGAKLLVLHGQRIEKQGDMPEEGYFEHYHRLLETGRAFGISTAQENVDKFRSSEPNFLRRMRAYLHNDCAFVLDVKQSVRAGHSPFETCTAMGERLVHVHINDNKPGKTCLLPGCGEMDYARLMQQLAEQNFSGDCIIEVYRGNFDDPAELLQAKQVMEHFQRQFHKLTAINPVFAGKPFNMI</sequence>
<dbReference type="InterPro" id="IPR036237">
    <property type="entry name" value="Xyl_isomerase-like_sf"/>
</dbReference>
<dbReference type="Proteomes" id="UP000516046">
    <property type="component" value="Chromosome"/>
</dbReference>
<evidence type="ECO:0000313" key="3">
    <source>
        <dbReference type="Proteomes" id="UP000516046"/>
    </source>
</evidence>
<dbReference type="InterPro" id="IPR050312">
    <property type="entry name" value="IolE/XylAMocC-like"/>
</dbReference>
<dbReference type="Gene3D" id="3.20.20.150">
    <property type="entry name" value="Divalent-metal-dependent TIM barrel enzymes"/>
    <property type="match status" value="1"/>
</dbReference>